<dbReference type="RefSeq" id="WP_378774345.1">
    <property type="nucleotide sequence ID" value="NZ_JBHTMX010000015.1"/>
</dbReference>
<comment type="catalytic activity">
    <reaction evidence="12">
        <text>pyruvate + phosphate + ATP = phosphoenolpyruvate + AMP + diphosphate + H(+)</text>
        <dbReference type="Rhea" id="RHEA:10756"/>
        <dbReference type="ChEBI" id="CHEBI:15361"/>
        <dbReference type="ChEBI" id="CHEBI:15378"/>
        <dbReference type="ChEBI" id="CHEBI:30616"/>
        <dbReference type="ChEBI" id="CHEBI:33019"/>
        <dbReference type="ChEBI" id="CHEBI:43474"/>
        <dbReference type="ChEBI" id="CHEBI:58702"/>
        <dbReference type="ChEBI" id="CHEBI:456215"/>
        <dbReference type="EC" id="2.7.9.1"/>
    </reaction>
</comment>
<dbReference type="InterPro" id="IPR023151">
    <property type="entry name" value="PEP_util_CS"/>
</dbReference>
<dbReference type="InterPro" id="IPR013815">
    <property type="entry name" value="ATP_grasp_subdomain_1"/>
</dbReference>
<gene>
    <name evidence="16" type="primary">ppdK</name>
    <name evidence="16" type="ORF">ACFQ4O_03955</name>
</gene>
<dbReference type="PIRSF" id="PIRSF000853">
    <property type="entry name" value="PPDK"/>
    <property type="match status" value="1"/>
</dbReference>
<dbReference type="Gene3D" id="1.20.80.30">
    <property type="match status" value="1"/>
</dbReference>
<dbReference type="InterPro" id="IPR000121">
    <property type="entry name" value="PEP_util_C"/>
</dbReference>
<dbReference type="Gene3D" id="3.30.470.20">
    <property type="entry name" value="ATP-grasp fold, B domain"/>
    <property type="match status" value="1"/>
</dbReference>
<evidence type="ECO:0000256" key="8">
    <source>
        <dbReference type="ARBA" id="ARBA00022741"/>
    </source>
</evidence>
<protein>
    <recommendedName>
        <fullName evidence="5 12">Pyruvate, phosphate dikinase</fullName>
        <ecNumber evidence="4 12">2.7.9.1</ecNumber>
    </recommendedName>
</protein>
<dbReference type="Gene3D" id="3.50.30.10">
    <property type="entry name" value="Phosphohistidine domain"/>
    <property type="match status" value="1"/>
</dbReference>
<reference evidence="17" key="1">
    <citation type="journal article" date="2019" name="Int. J. Syst. Evol. Microbiol.">
        <title>The Global Catalogue of Microorganisms (GCM) 10K type strain sequencing project: providing services to taxonomists for standard genome sequencing and annotation.</title>
        <authorList>
            <consortium name="The Broad Institute Genomics Platform"/>
            <consortium name="The Broad Institute Genome Sequencing Center for Infectious Disease"/>
            <person name="Wu L."/>
            <person name="Ma J."/>
        </authorList>
    </citation>
    <scope>NUCLEOTIDE SEQUENCE [LARGE SCALE GENOMIC DNA]</scope>
    <source>
        <strain evidence="17">CCUG 61696</strain>
    </source>
</reference>
<evidence type="ECO:0000313" key="16">
    <source>
        <dbReference type="EMBL" id="MFD1331143.1"/>
    </source>
</evidence>
<dbReference type="InterPro" id="IPR040442">
    <property type="entry name" value="Pyrv_kinase-like_dom_sf"/>
</dbReference>
<dbReference type="InterPro" id="IPR002192">
    <property type="entry name" value="PPDK_AMP/ATP-bd"/>
</dbReference>
<evidence type="ECO:0000256" key="5">
    <source>
        <dbReference type="ARBA" id="ARBA00020138"/>
    </source>
</evidence>
<feature type="domain" description="PEP-utilising enzyme C-terminal" evidence="15">
    <location>
        <begin position="531"/>
        <end position="882"/>
    </location>
</feature>
<dbReference type="Proteomes" id="UP001597171">
    <property type="component" value="Unassembled WGS sequence"/>
</dbReference>
<keyword evidence="7" id="KW-0479">Metal-binding</keyword>
<dbReference type="InterPro" id="IPR010121">
    <property type="entry name" value="Pyruvate_phosphate_dikinase"/>
</dbReference>
<keyword evidence="10" id="KW-0067">ATP-binding</keyword>
<evidence type="ECO:0000256" key="4">
    <source>
        <dbReference type="ARBA" id="ARBA00011994"/>
    </source>
</evidence>
<dbReference type="NCBIfam" id="TIGR01828">
    <property type="entry name" value="pyru_phos_dikin"/>
    <property type="match status" value="1"/>
</dbReference>
<dbReference type="GO" id="GO:0050242">
    <property type="term" value="F:pyruvate, phosphate dikinase activity"/>
    <property type="evidence" value="ECO:0007669"/>
    <property type="project" value="UniProtKB-EC"/>
</dbReference>
<keyword evidence="17" id="KW-1185">Reference proteome</keyword>
<comment type="function">
    <text evidence="2">Catalyzes the reversible phosphorylation of pyruvate and phosphate.</text>
</comment>
<keyword evidence="6 16" id="KW-0808">Transferase</keyword>
<name>A0ABW3Z5C5_9HYPH</name>
<dbReference type="SUPFAM" id="SSF56059">
    <property type="entry name" value="Glutathione synthetase ATP-binding domain-like"/>
    <property type="match status" value="1"/>
</dbReference>
<evidence type="ECO:0000256" key="3">
    <source>
        <dbReference type="ARBA" id="ARBA00007837"/>
    </source>
</evidence>
<dbReference type="Pfam" id="PF02896">
    <property type="entry name" value="PEP-utilizers_C"/>
    <property type="match status" value="1"/>
</dbReference>
<feature type="domain" description="Pyruvate phosphate dikinase AMP/ATP-binding" evidence="14">
    <location>
        <begin position="67"/>
        <end position="295"/>
    </location>
</feature>
<dbReference type="Gene3D" id="1.10.189.10">
    <property type="entry name" value="Pyruvate Phosphate Dikinase, domain 2"/>
    <property type="match status" value="1"/>
</dbReference>
<keyword evidence="16" id="KW-0670">Pyruvate</keyword>
<dbReference type="InterPro" id="IPR008279">
    <property type="entry name" value="PEP-util_enz_mobile_dom"/>
</dbReference>
<keyword evidence="11" id="KW-0460">Magnesium</keyword>
<comment type="caution">
    <text evidence="16">The sequence shown here is derived from an EMBL/GenBank/DDBJ whole genome shotgun (WGS) entry which is preliminary data.</text>
</comment>
<dbReference type="Pfam" id="PF01326">
    <property type="entry name" value="PPDK_N"/>
    <property type="match status" value="2"/>
</dbReference>
<evidence type="ECO:0000256" key="11">
    <source>
        <dbReference type="ARBA" id="ARBA00022842"/>
    </source>
</evidence>
<dbReference type="Gene3D" id="3.20.20.60">
    <property type="entry name" value="Phosphoenolpyruvate-binding domains"/>
    <property type="match status" value="1"/>
</dbReference>
<organism evidence="16 17">
    <name type="scientific">Methylopila musalis</name>
    <dbReference type="NCBI Taxonomy" id="1134781"/>
    <lineage>
        <taxon>Bacteria</taxon>
        <taxon>Pseudomonadati</taxon>
        <taxon>Pseudomonadota</taxon>
        <taxon>Alphaproteobacteria</taxon>
        <taxon>Hyphomicrobiales</taxon>
        <taxon>Methylopilaceae</taxon>
        <taxon>Methylopila</taxon>
    </lineage>
</organism>
<comment type="cofactor">
    <cofactor evidence="1 12">
        <name>Mg(2+)</name>
        <dbReference type="ChEBI" id="CHEBI:18420"/>
    </cofactor>
</comment>
<evidence type="ECO:0000256" key="7">
    <source>
        <dbReference type="ARBA" id="ARBA00022723"/>
    </source>
</evidence>
<evidence type="ECO:0000313" key="17">
    <source>
        <dbReference type="Proteomes" id="UP001597171"/>
    </source>
</evidence>
<dbReference type="PROSITE" id="PS00742">
    <property type="entry name" value="PEP_ENZYMES_2"/>
    <property type="match status" value="1"/>
</dbReference>
<accession>A0ABW3Z5C5</accession>
<keyword evidence="8" id="KW-0547">Nucleotide-binding</keyword>
<sequence>MTKWVLTFGDGRAEGRAELRELLGGKGANLAEMANLGLPVPPGYTITTDVCTYYYDNGRSYPAELAAQVDAGLEHIQTITGRVFGDAQNPLLVSVRSGSRASMPGMMDTILNLGLNDVTVEGLAKGSENPRFAYDSYRRFIQMYSNVVLDVSHHEFEDILEMTKERKGVSEDTELTADDLAKLVEAYKAKVLKATGKPFPQDPRDQLWGAIGAVFSSWMNARAITYRRLNSIPESWGTAVNVQAMVFGNMGDTSATGVAFTRNPSTGENRLYGEFLVNAQGEDVVAGIRTPQPITEASRIEGGVAAPSLEKRMPEVFAEFVRVATILEKHYRDMQDLEFTVERGKLWMLQARNGKRTAKAALKIAVDLVDDGVLTREEAVERVDPAALDQLLHPTIDPKAERKVVATGLPASPGAAQGELVFSSEAAEAAVAAGRKVILARTETSPEDITGMHVSEGILTTRGGMTSHAAVVARGMGKPCVSGAGALRINEKAGTLTIAGRVFNEGDVVTIDGSTGQVLDGAVAMVQPELSGDFATLMRWADGVRRMGVRANAETPADARAAARFGAEGIGLCRTEHMFFDEKRIVSVREMILADDEAGRRKALAKLLPYQRADFVALFEIMKGLPVTIRLLDPPLHEFLPHTEKDVLEVAGALGVEPDKLRARAAELAEFNPMLGFRGCRLAIAYPEIAEMQARAIFEASVEAAKTTGQPVASEVMVPLVIGRADFDFVKARIDAVAKEVEQETGQKLAYQVGTMIELPRAALKAGEIAETAEFFSFGTNDLTQTALGISRDDAASFLTRYVDKKLLPKDPFVSIDRDGVGELVQIGVERGRAVRPKIKLGICGEHGGDPESVAFCEEVGLDYVSCSPFRVPIARLAAAQAALKQKKAETKKVAVA</sequence>
<dbReference type="EMBL" id="JBHTMX010000015">
    <property type="protein sequence ID" value="MFD1331143.1"/>
    <property type="molecule type" value="Genomic_DNA"/>
</dbReference>
<dbReference type="InterPro" id="IPR036637">
    <property type="entry name" value="Phosphohistidine_dom_sf"/>
</dbReference>
<dbReference type="Gene3D" id="3.30.1490.20">
    <property type="entry name" value="ATP-grasp fold, A domain"/>
    <property type="match status" value="1"/>
</dbReference>
<dbReference type="PANTHER" id="PTHR22931">
    <property type="entry name" value="PHOSPHOENOLPYRUVATE DIKINASE-RELATED"/>
    <property type="match status" value="1"/>
</dbReference>
<evidence type="ECO:0000256" key="2">
    <source>
        <dbReference type="ARBA" id="ARBA00003144"/>
    </source>
</evidence>
<dbReference type="PANTHER" id="PTHR22931:SF9">
    <property type="entry name" value="PYRUVATE, PHOSPHATE DIKINASE 1, CHLOROPLASTIC"/>
    <property type="match status" value="1"/>
</dbReference>
<dbReference type="NCBIfam" id="NF004531">
    <property type="entry name" value="PRK05878.1"/>
    <property type="match status" value="1"/>
</dbReference>
<dbReference type="SUPFAM" id="SSF52009">
    <property type="entry name" value="Phosphohistidine domain"/>
    <property type="match status" value="1"/>
</dbReference>
<evidence type="ECO:0000256" key="6">
    <source>
        <dbReference type="ARBA" id="ARBA00022679"/>
    </source>
</evidence>
<evidence type="ECO:0000256" key="12">
    <source>
        <dbReference type="PIRNR" id="PIRNR000853"/>
    </source>
</evidence>
<dbReference type="Pfam" id="PF00391">
    <property type="entry name" value="PEP-utilizers"/>
    <property type="match status" value="1"/>
</dbReference>
<keyword evidence="9" id="KW-0418">Kinase</keyword>
<dbReference type="InterPro" id="IPR018274">
    <property type="entry name" value="PEP_util_AS"/>
</dbReference>
<feature type="domain" description="Pyruvate phosphate dikinase AMP/ATP-binding" evidence="14">
    <location>
        <begin position="318"/>
        <end position="364"/>
    </location>
</feature>
<evidence type="ECO:0000259" key="14">
    <source>
        <dbReference type="Pfam" id="PF01326"/>
    </source>
</evidence>
<dbReference type="EC" id="2.7.9.1" evidence="4 12"/>
<evidence type="ECO:0000256" key="10">
    <source>
        <dbReference type="ARBA" id="ARBA00022840"/>
    </source>
</evidence>
<evidence type="ECO:0000256" key="1">
    <source>
        <dbReference type="ARBA" id="ARBA00001946"/>
    </source>
</evidence>
<feature type="domain" description="PEP-utilising enzyme mobile" evidence="13">
    <location>
        <begin position="436"/>
        <end position="516"/>
    </location>
</feature>
<evidence type="ECO:0000259" key="15">
    <source>
        <dbReference type="Pfam" id="PF02896"/>
    </source>
</evidence>
<proteinExistence type="inferred from homology"/>
<comment type="similarity">
    <text evidence="3 12">Belongs to the PEP-utilizing enzyme family.</text>
</comment>
<evidence type="ECO:0000256" key="9">
    <source>
        <dbReference type="ARBA" id="ARBA00022777"/>
    </source>
</evidence>
<evidence type="ECO:0000259" key="13">
    <source>
        <dbReference type="Pfam" id="PF00391"/>
    </source>
</evidence>
<dbReference type="SUPFAM" id="SSF51621">
    <property type="entry name" value="Phosphoenolpyruvate/pyruvate domain"/>
    <property type="match status" value="1"/>
</dbReference>
<dbReference type="InterPro" id="IPR015813">
    <property type="entry name" value="Pyrv/PenolPyrv_kinase-like_dom"/>
</dbReference>
<dbReference type="PROSITE" id="PS00370">
    <property type="entry name" value="PEP_ENZYMES_PHOS_SITE"/>
    <property type="match status" value="1"/>
</dbReference>